<proteinExistence type="predicted"/>
<evidence type="ECO:0000313" key="2">
    <source>
        <dbReference type="Proteomes" id="UP000644140"/>
    </source>
</evidence>
<name>A0A8I1DEM8_ACIBZ</name>
<sequence length="52" mass="5968">MSMSRHKDDTQLSQALFMVWASLIMDEPDAKKLKAIARVFLYFSHSTAAYCL</sequence>
<protein>
    <submittedName>
        <fullName evidence="1">Uncharacterized protein</fullName>
    </submittedName>
</protein>
<dbReference type="AlphaFoldDB" id="A0A8I1DEM8"/>
<dbReference type="RefSeq" id="WP_162987694.1">
    <property type="nucleotide sequence ID" value="NZ_BKNL01000019.1"/>
</dbReference>
<organism evidence="1 2">
    <name type="scientific">Acinetobacter bereziniae</name>
    <name type="common">Acinetobacter genomosp. 10</name>
    <dbReference type="NCBI Taxonomy" id="106648"/>
    <lineage>
        <taxon>Bacteria</taxon>
        <taxon>Pseudomonadati</taxon>
        <taxon>Pseudomonadota</taxon>
        <taxon>Gammaproteobacteria</taxon>
        <taxon>Moraxellales</taxon>
        <taxon>Moraxellaceae</taxon>
        <taxon>Acinetobacter</taxon>
    </lineage>
</organism>
<accession>A0A8I1DEM8</accession>
<dbReference type="EMBL" id="CP092085">
    <property type="protein sequence ID" value="UUN96412.1"/>
    <property type="molecule type" value="Genomic_DNA"/>
</dbReference>
<dbReference type="Proteomes" id="UP000644140">
    <property type="component" value="Chromosome"/>
</dbReference>
<reference evidence="1" key="1">
    <citation type="submission" date="2022-02" db="EMBL/GenBank/DDBJ databases">
        <title>Characterization of Tn125 harboring carbapenem-resistant Acinetobacter bereziniae clinical isolates.</title>
        <authorList>
            <person name="Wong N.-K."/>
            <person name="Pan Q."/>
        </authorList>
    </citation>
    <scope>NUCLEOTIDE SEQUENCE</scope>
    <source>
        <strain evidence="1">GD03393</strain>
    </source>
</reference>
<gene>
    <name evidence="1" type="ORF">I9054_013620</name>
</gene>
<evidence type="ECO:0000313" key="1">
    <source>
        <dbReference type="EMBL" id="UUN96412.1"/>
    </source>
</evidence>